<dbReference type="Pfam" id="PF13581">
    <property type="entry name" value="HATPase_c_2"/>
    <property type="match status" value="1"/>
</dbReference>
<reference evidence="3" key="1">
    <citation type="submission" date="2022-06" db="EMBL/GenBank/DDBJ databases">
        <title>Draft genome sequence of Streptomyces sp. RB6PN25 isolated from peat swamp forest in Thailand.</title>
        <authorList>
            <person name="Duangmal K."/>
            <person name="Klaysubun C."/>
        </authorList>
    </citation>
    <scope>NUCLEOTIDE SEQUENCE</scope>
    <source>
        <strain evidence="3">RB6PN25</strain>
    </source>
</reference>
<dbReference type="Proteomes" id="UP001057702">
    <property type="component" value="Unassembled WGS sequence"/>
</dbReference>
<keyword evidence="1" id="KW-0723">Serine/threonine-protein kinase</keyword>
<accession>A0ABT1Q392</accession>
<dbReference type="PANTHER" id="PTHR35526:SF3">
    <property type="entry name" value="ANTI-SIGMA-F FACTOR RSBW"/>
    <property type="match status" value="1"/>
</dbReference>
<dbReference type="Gene3D" id="3.30.565.10">
    <property type="entry name" value="Histidine kinase-like ATPase, C-terminal domain"/>
    <property type="match status" value="1"/>
</dbReference>
<dbReference type="InterPro" id="IPR003594">
    <property type="entry name" value="HATPase_dom"/>
</dbReference>
<evidence type="ECO:0000259" key="2">
    <source>
        <dbReference type="Pfam" id="PF13581"/>
    </source>
</evidence>
<feature type="domain" description="Histidine kinase/HSP90-like ATPase" evidence="2">
    <location>
        <begin position="9"/>
        <end position="121"/>
    </location>
</feature>
<dbReference type="InterPro" id="IPR036890">
    <property type="entry name" value="HATPase_C_sf"/>
</dbReference>
<dbReference type="InterPro" id="IPR050267">
    <property type="entry name" value="Anti-sigma-factor_SerPK"/>
</dbReference>
<dbReference type="CDD" id="cd16936">
    <property type="entry name" value="HATPase_RsbW-like"/>
    <property type="match status" value="1"/>
</dbReference>
<keyword evidence="1" id="KW-0418">Kinase</keyword>
<comment type="caution">
    <text evidence="3">The sequence shown here is derived from an EMBL/GenBank/DDBJ whole genome shotgun (WGS) entry which is preliminary data.</text>
</comment>
<keyword evidence="3" id="KW-0067">ATP-binding</keyword>
<dbReference type="EMBL" id="JANFNG010000034">
    <property type="protein sequence ID" value="MCQ4084386.1"/>
    <property type="molecule type" value="Genomic_DNA"/>
</dbReference>
<protein>
    <submittedName>
        <fullName evidence="3">ATP-binding protein</fullName>
    </submittedName>
</protein>
<name>A0ABT1Q392_9ACTN</name>
<keyword evidence="1" id="KW-0808">Transferase</keyword>
<dbReference type="SUPFAM" id="SSF55874">
    <property type="entry name" value="ATPase domain of HSP90 chaperone/DNA topoisomerase II/histidine kinase"/>
    <property type="match status" value="1"/>
</dbReference>
<evidence type="ECO:0000313" key="4">
    <source>
        <dbReference type="Proteomes" id="UP001057702"/>
    </source>
</evidence>
<evidence type="ECO:0000313" key="3">
    <source>
        <dbReference type="EMBL" id="MCQ4084386.1"/>
    </source>
</evidence>
<keyword evidence="3" id="KW-0547">Nucleotide-binding</keyword>
<dbReference type="GO" id="GO:0005524">
    <property type="term" value="F:ATP binding"/>
    <property type="evidence" value="ECO:0007669"/>
    <property type="project" value="UniProtKB-KW"/>
</dbReference>
<sequence length="145" mass="15878">MLCTWTSCTPGAAARVRTALRHALDRRRIPGEVISDTVLAVSELAANASEHAEGPYELWLRPTAAELICEVHDRDPRMPDLPDFPAVTPFVPDPEHCGGGLEALCALMSERGRGLQIVDHLTGGHWGYRLTRNGKKKIAWVTVGM</sequence>
<keyword evidence="4" id="KW-1185">Reference proteome</keyword>
<dbReference type="PANTHER" id="PTHR35526">
    <property type="entry name" value="ANTI-SIGMA-F FACTOR RSBW-RELATED"/>
    <property type="match status" value="1"/>
</dbReference>
<gene>
    <name evidence="3" type="ORF">NGB36_28345</name>
</gene>
<proteinExistence type="predicted"/>
<organism evidence="3 4">
    <name type="scientific">Streptomyces humicola</name>
    <dbReference type="NCBI Taxonomy" id="2953240"/>
    <lineage>
        <taxon>Bacteria</taxon>
        <taxon>Bacillati</taxon>
        <taxon>Actinomycetota</taxon>
        <taxon>Actinomycetes</taxon>
        <taxon>Kitasatosporales</taxon>
        <taxon>Streptomycetaceae</taxon>
        <taxon>Streptomyces</taxon>
    </lineage>
</organism>
<evidence type="ECO:0000256" key="1">
    <source>
        <dbReference type="ARBA" id="ARBA00022527"/>
    </source>
</evidence>